<evidence type="ECO:0000256" key="2">
    <source>
        <dbReference type="ARBA" id="ARBA00011233"/>
    </source>
</evidence>
<dbReference type="InterPro" id="IPR016030">
    <property type="entry name" value="CblAdoTrfase-like"/>
</dbReference>
<dbReference type="PANTHER" id="PTHR12213">
    <property type="entry name" value="CORRINOID ADENOSYLTRANSFERASE"/>
    <property type="match status" value="1"/>
</dbReference>
<dbReference type="InterPro" id="IPR036451">
    <property type="entry name" value="CblAdoTrfase-like_sf"/>
</dbReference>
<keyword evidence="5 6" id="KW-0067">ATP-binding</keyword>
<evidence type="ECO:0000256" key="6">
    <source>
        <dbReference type="RuleBase" id="RU366026"/>
    </source>
</evidence>
<dbReference type="Gene3D" id="1.20.1200.10">
    <property type="entry name" value="Cobalamin adenosyltransferase-like"/>
    <property type="match status" value="1"/>
</dbReference>
<dbReference type="GO" id="GO:0008817">
    <property type="term" value="F:corrinoid adenosyltransferase activity"/>
    <property type="evidence" value="ECO:0007669"/>
    <property type="project" value="UniProtKB-UniRule"/>
</dbReference>
<reference evidence="8 9" key="1">
    <citation type="submission" date="2018-11" db="EMBL/GenBank/DDBJ databases">
        <title>Rufibacter latericius sp. nov., isolated from water in Baiyang Lake.</title>
        <authorList>
            <person name="Yang Y."/>
        </authorList>
    </citation>
    <scope>NUCLEOTIDE SEQUENCE [LARGE SCALE GENOMIC DNA]</scope>
    <source>
        <strain evidence="8 9">R-22-1c-1</strain>
    </source>
</reference>
<comment type="pathway">
    <text evidence="6">Cofactor biosynthesis; adenosylcobalamin biosynthesis; adenosylcobalamin from cob(II)yrinate a,c-diamide: step 2/7.</text>
</comment>
<evidence type="ECO:0000256" key="5">
    <source>
        <dbReference type="ARBA" id="ARBA00022840"/>
    </source>
</evidence>
<comment type="subunit">
    <text evidence="2">Homotrimer.</text>
</comment>
<accession>A0A3M9N001</accession>
<keyword evidence="6" id="KW-0169">Cobalamin biosynthesis</keyword>
<keyword evidence="3 6" id="KW-0808">Transferase</keyword>
<dbReference type="RefSeq" id="WP_123125044.1">
    <property type="nucleotide sequence ID" value="NZ_RJJD01000001.1"/>
</dbReference>
<organism evidence="8 9">
    <name type="scientific">Rufibacter latericius</name>
    <dbReference type="NCBI Taxonomy" id="2487040"/>
    <lineage>
        <taxon>Bacteria</taxon>
        <taxon>Pseudomonadati</taxon>
        <taxon>Bacteroidota</taxon>
        <taxon>Cytophagia</taxon>
        <taxon>Cytophagales</taxon>
        <taxon>Hymenobacteraceae</taxon>
        <taxon>Rufibacter</taxon>
    </lineage>
</organism>
<dbReference type="Pfam" id="PF01923">
    <property type="entry name" value="Cob_adeno_trans"/>
    <property type="match status" value="1"/>
</dbReference>
<gene>
    <name evidence="8" type="ORF">EFB08_00980</name>
</gene>
<proteinExistence type="inferred from homology"/>
<comment type="caution">
    <text evidence="8">The sequence shown here is derived from an EMBL/GenBank/DDBJ whole genome shotgun (WGS) entry which is preliminary data.</text>
</comment>
<evidence type="ECO:0000256" key="3">
    <source>
        <dbReference type="ARBA" id="ARBA00022679"/>
    </source>
</evidence>
<dbReference type="EMBL" id="RJJD01000001">
    <property type="protein sequence ID" value="RNI31141.1"/>
    <property type="molecule type" value="Genomic_DNA"/>
</dbReference>
<comment type="catalytic activity">
    <reaction evidence="6">
        <text>2 cob(II)yrinate a,c diamide + reduced [electron-transfer flavoprotein] + 2 ATP = 2 adenosylcob(III)yrinate a,c-diamide + 2 triphosphate + oxidized [electron-transfer flavoprotein] + 3 H(+)</text>
        <dbReference type="Rhea" id="RHEA:11528"/>
        <dbReference type="Rhea" id="RHEA-COMP:10685"/>
        <dbReference type="Rhea" id="RHEA-COMP:10686"/>
        <dbReference type="ChEBI" id="CHEBI:15378"/>
        <dbReference type="ChEBI" id="CHEBI:18036"/>
        <dbReference type="ChEBI" id="CHEBI:30616"/>
        <dbReference type="ChEBI" id="CHEBI:57692"/>
        <dbReference type="ChEBI" id="CHEBI:58307"/>
        <dbReference type="ChEBI" id="CHEBI:58503"/>
        <dbReference type="ChEBI" id="CHEBI:58537"/>
        <dbReference type="EC" id="2.5.1.17"/>
    </reaction>
</comment>
<dbReference type="SUPFAM" id="SSF89028">
    <property type="entry name" value="Cobalamin adenosyltransferase-like"/>
    <property type="match status" value="1"/>
</dbReference>
<dbReference type="OrthoDB" id="9778896at2"/>
<evidence type="ECO:0000313" key="9">
    <source>
        <dbReference type="Proteomes" id="UP000272117"/>
    </source>
</evidence>
<protein>
    <recommendedName>
        <fullName evidence="6">Corrinoid adenosyltransferase</fullName>
        <ecNumber evidence="6">2.5.1.17</ecNumber>
    </recommendedName>
    <alternativeName>
        <fullName evidence="6">Cob(II)alamin adenosyltransferase</fullName>
    </alternativeName>
    <alternativeName>
        <fullName evidence="6">Cob(II)yrinic acid a,c-diamide adenosyltransferase</fullName>
    </alternativeName>
    <alternativeName>
        <fullName evidence="6">Cobinamide/cobalamin adenosyltransferase</fullName>
    </alternativeName>
</protein>
<keyword evidence="4 6" id="KW-0547">Nucleotide-binding</keyword>
<feature type="domain" description="Cobalamin adenosyltransferase-like" evidence="7">
    <location>
        <begin position="3"/>
        <end position="167"/>
    </location>
</feature>
<sequence>MKIYTKTGDKGETSLIGGTRVKKSHLRIEAYGTVDELNSFIGVVRDQEVNQKRQPLFSEIQDRLFTIGSTLATDPVKEGKVHTPDLHQSDIQLLEDQMDVLDEMLPPLRNFILPGGHPAVSFCHVARTVCRRAERLVIALQEESHVDDLVVQYLNRLSDFLFVLSRANGFELGVKEITWKPRM</sequence>
<dbReference type="GO" id="GO:0009236">
    <property type="term" value="P:cobalamin biosynthetic process"/>
    <property type="evidence" value="ECO:0007669"/>
    <property type="project" value="UniProtKB-UniRule"/>
</dbReference>
<evidence type="ECO:0000313" key="8">
    <source>
        <dbReference type="EMBL" id="RNI31141.1"/>
    </source>
</evidence>
<dbReference type="PANTHER" id="PTHR12213:SF0">
    <property type="entry name" value="CORRINOID ADENOSYLTRANSFERASE MMAB"/>
    <property type="match status" value="1"/>
</dbReference>
<dbReference type="InterPro" id="IPR029499">
    <property type="entry name" value="PduO-typ"/>
</dbReference>
<name>A0A3M9N001_9BACT</name>
<dbReference type="NCBIfam" id="TIGR00636">
    <property type="entry name" value="PduO_Nterm"/>
    <property type="match status" value="1"/>
</dbReference>
<comment type="catalytic activity">
    <reaction evidence="6">
        <text>2 cob(II)alamin + reduced [electron-transfer flavoprotein] + 2 ATP = 2 adenosylcob(III)alamin + 2 triphosphate + oxidized [electron-transfer flavoprotein] + 3 H(+)</text>
        <dbReference type="Rhea" id="RHEA:28671"/>
        <dbReference type="Rhea" id="RHEA-COMP:10685"/>
        <dbReference type="Rhea" id="RHEA-COMP:10686"/>
        <dbReference type="ChEBI" id="CHEBI:15378"/>
        <dbReference type="ChEBI" id="CHEBI:16304"/>
        <dbReference type="ChEBI" id="CHEBI:18036"/>
        <dbReference type="ChEBI" id="CHEBI:18408"/>
        <dbReference type="ChEBI" id="CHEBI:30616"/>
        <dbReference type="ChEBI" id="CHEBI:57692"/>
        <dbReference type="ChEBI" id="CHEBI:58307"/>
        <dbReference type="EC" id="2.5.1.17"/>
    </reaction>
</comment>
<dbReference type="Proteomes" id="UP000272117">
    <property type="component" value="Unassembled WGS sequence"/>
</dbReference>
<dbReference type="GO" id="GO:0005524">
    <property type="term" value="F:ATP binding"/>
    <property type="evidence" value="ECO:0007669"/>
    <property type="project" value="UniProtKB-UniRule"/>
</dbReference>
<dbReference type="EC" id="2.5.1.17" evidence="6"/>
<evidence type="ECO:0000256" key="4">
    <source>
        <dbReference type="ARBA" id="ARBA00022741"/>
    </source>
</evidence>
<evidence type="ECO:0000259" key="7">
    <source>
        <dbReference type="Pfam" id="PF01923"/>
    </source>
</evidence>
<dbReference type="FunFam" id="1.20.1200.10:FF:000001">
    <property type="entry name" value="Cob(I)yrinic acid a,c-diamide adenosyltransferase"/>
    <property type="match status" value="1"/>
</dbReference>
<comment type="similarity">
    <text evidence="1 6">Belongs to the Cob(I)alamin adenosyltransferase family.</text>
</comment>
<keyword evidence="9" id="KW-1185">Reference proteome</keyword>
<evidence type="ECO:0000256" key="1">
    <source>
        <dbReference type="ARBA" id="ARBA00007487"/>
    </source>
</evidence>
<dbReference type="UniPathway" id="UPA00148">
    <property type="reaction ID" value="UER00233"/>
</dbReference>
<dbReference type="AlphaFoldDB" id="A0A3M9N001"/>